<organism evidence="2 3">
    <name type="scientific">Austropuccinia psidii MF-1</name>
    <dbReference type="NCBI Taxonomy" id="1389203"/>
    <lineage>
        <taxon>Eukaryota</taxon>
        <taxon>Fungi</taxon>
        <taxon>Dikarya</taxon>
        <taxon>Basidiomycota</taxon>
        <taxon>Pucciniomycotina</taxon>
        <taxon>Pucciniomycetes</taxon>
        <taxon>Pucciniales</taxon>
        <taxon>Sphaerophragmiaceae</taxon>
        <taxon>Austropuccinia</taxon>
    </lineage>
</organism>
<feature type="region of interest" description="Disordered" evidence="1">
    <location>
        <begin position="1"/>
        <end position="72"/>
    </location>
</feature>
<evidence type="ECO:0000313" key="3">
    <source>
        <dbReference type="Proteomes" id="UP000765509"/>
    </source>
</evidence>
<comment type="caution">
    <text evidence="2">The sequence shown here is derived from an EMBL/GenBank/DDBJ whole genome shotgun (WGS) entry which is preliminary data.</text>
</comment>
<reference evidence="2" key="1">
    <citation type="submission" date="2021-03" db="EMBL/GenBank/DDBJ databases">
        <title>Draft genome sequence of rust myrtle Austropuccinia psidii MF-1, a brazilian biotype.</title>
        <authorList>
            <person name="Quecine M.C."/>
            <person name="Pachon D.M.R."/>
            <person name="Bonatelli M.L."/>
            <person name="Correr F.H."/>
            <person name="Franceschini L.M."/>
            <person name="Leite T.F."/>
            <person name="Margarido G.R.A."/>
            <person name="Almeida C.A."/>
            <person name="Ferrarezi J.A."/>
            <person name="Labate C.A."/>
        </authorList>
    </citation>
    <scope>NUCLEOTIDE SEQUENCE</scope>
    <source>
        <strain evidence="2">MF-1</strain>
    </source>
</reference>
<gene>
    <name evidence="2" type="ORF">O181_055893</name>
</gene>
<name>A0A9Q3EC44_9BASI</name>
<feature type="compositionally biased region" description="Low complexity" evidence="1">
    <location>
        <begin position="23"/>
        <end position="39"/>
    </location>
</feature>
<evidence type="ECO:0000256" key="1">
    <source>
        <dbReference type="SAM" id="MobiDB-lite"/>
    </source>
</evidence>
<feature type="compositionally biased region" description="Basic and acidic residues" evidence="1">
    <location>
        <begin position="1"/>
        <end position="22"/>
    </location>
</feature>
<dbReference type="AlphaFoldDB" id="A0A9Q3EC44"/>
<accession>A0A9Q3EC44</accession>
<dbReference type="EMBL" id="AVOT02025095">
    <property type="protein sequence ID" value="MBW0516178.1"/>
    <property type="molecule type" value="Genomic_DNA"/>
</dbReference>
<protein>
    <submittedName>
        <fullName evidence="2">Uncharacterized protein</fullName>
    </submittedName>
</protein>
<sequence length="85" mass="9917">MESIDGKENHNAFNRRMEEKHPSTTQKSTKTSPNSQKQQFQREKPPQTQNKGNGKAPSRKPYSQGYRIPKTQLDAIKMCFRWPEP</sequence>
<dbReference type="Proteomes" id="UP000765509">
    <property type="component" value="Unassembled WGS sequence"/>
</dbReference>
<keyword evidence="3" id="KW-1185">Reference proteome</keyword>
<evidence type="ECO:0000313" key="2">
    <source>
        <dbReference type="EMBL" id="MBW0516178.1"/>
    </source>
</evidence>
<proteinExistence type="predicted"/>